<dbReference type="InterPro" id="IPR039558">
    <property type="entry name" value="TPA1/OFD1_N"/>
</dbReference>
<keyword evidence="4" id="KW-0847">Vitamin C</keyword>
<feature type="compositionally biased region" description="Basic and acidic residues" evidence="9">
    <location>
        <begin position="15"/>
        <end position="28"/>
    </location>
</feature>
<evidence type="ECO:0000256" key="3">
    <source>
        <dbReference type="ARBA" id="ARBA00022723"/>
    </source>
</evidence>
<accession>A0AAD9INV8</accession>
<dbReference type="Proteomes" id="UP001255856">
    <property type="component" value="Unassembled WGS sequence"/>
</dbReference>
<dbReference type="PROSITE" id="PS51471">
    <property type="entry name" value="FE2OG_OXY"/>
    <property type="match status" value="1"/>
</dbReference>
<dbReference type="Pfam" id="PF10637">
    <property type="entry name" value="Ofd1_CTDD"/>
    <property type="match status" value="1"/>
</dbReference>
<keyword evidence="3" id="KW-0479">Metal-binding</keyword>
<dbReference type="GO" id="GO:0005506">
    <property type="term" value="F:iron ion binding"/>
    <property type="evidence" value="ECO:0007669"/>
    <property type="project" value="InterPro"/>
</dbReference>
<comment type="caution">
    <text evidence="11">The sequence shown here is derived from an EMBL/GenBank/DDBJ whole genome shotgun (WGS) entry which is preliminary data.</text>
</comment>
<comment type="similarity">
    <text evidence="2">Belongs to the TPA1 family.</text>
</comment>
<dbReference type="InterPro" id="IPR019601">
    <property type="entry name" value="Oxoglutarate/Fe-dep_Oase_C"/>
</dbReference>
<dbReference type="InterPro" id="IPR051842">
    <property type="entry name" value="uS12_prolyl_hydroxylase"/>
</dbReference>
<dbReference type="InterPro" id="IPR005123">
    <property type="entry name" value="Oxoglu/Fe-dep_dioxygenase_dom"/>
</dbReference>
<dbReference type="Gene3D" id="2.60.120.620">
    <property type="entry name" value="q2cbj1_9rhob like domain"/>
    <property type="match status" value="1"/>
</dbReference>
<evidence type="ECO:0000256" key="2">
    <source>
        <dbReference type="ARBA" id="ARBA00007443"/>
    </source>
</evidence>
<evidence type="ECO:0000256" key="5">
    <source>
        <dbReference type="ARBA" id="ARBA00022964"/>
    </source>
</evidence>
<comment type="catalytic activity">
    <reaction evidence="8">
        <text>[ribosomal protein uS12]-L-proline + 2-oxoglutarate + O2 = [ribosomal protein uS12]-(3S)-3-hydroxy-L-proline + succinate + CO2</text>
        <dbReference type="Rhea" id="RHEA:54156"/>
        <dbReference type="Rhea" id="RHEA-COMP:13816"/>
        <dbReference type="Rhea" id="RHEA-COMP:13818"/>
        <dbReference type="ChEBI" id="CHEBI:15379"/>
        <dbReference type="ChEBI" id="CHEBI:16526"/>
        <dbReference type="ChEBI" id="CHEBI:16810"/>
        <dbReference type="ChEBI" id="CHEBI:30031"/>
        <dbReference type="ChEBI" id="CHEBI:50342"/>
        <dbReference type="ChEBI" id="CHEBI:85428"/>
    </reaction>
</comment>
<dbReference type="Gene3D" id="3.60.130.20">
    <property type="entry name" value="Oxoglutarate/iron-dependent oxygenase, C-terminal degradation domain"/>
    <property type="match status" value="1"/>
</dbReference>
<dbReference type="GO" id="GO:0031543">
    <property type="term" value="F:peptidyl-proline dioxygenase activity"/>
    <property type="evidence" value="ECO:0007669"/>
    <property type="project" value="UniProtKB-ARBA"/>
</dbReference>
<keyword evidence="12" id="KW-1185">Reference proteome</keyword>
<sequence length="587" mass="64423">MANEQTSTAPSTSSPERESKKQKTEDATRNPLRADVTSDASREALAAAYRAGKPYPHCVIPDLCDPALLTAVREELIENVEATYKETDLFNMFQTGDLANLDGLDAAASSRLVRLRALRDALYSPAFRAFVSDITGCGELSDRTDCACNVHARGCHLLCHDDVIGTRAVSFIIYLTDPAQPWTAVDGGALELYPEHPELKLQPDVFPTATVLPTWNSLAMFAVQPGVSFHSIQEVFAEDRPRMSIQGWYHRAAPPSNSERATLRQLQLQGGAMQGPFSKYPDNTPAEADMEGQPIPEADLVTLRRFMNPAYLDPATWPKVFARFREEGSVQLQSFLRRDVAARLAELAAAADARDGLDACRAPGAYDVGQRDGWRAFGPAFKQRYLRYMPGSAATSDEAGEALADVCHNLLATPAFRRFIYKLTTLELIGERGEVRRFRPGLDYTVAHHGVLAAKPCLDAVLCVLGADTPESHELWEAGEVGGYEAYLLADDDEEAPTKAEVYRANADGTGPEETGVINISPAHNCLSLVLRDEETDLLKFVKYVSAAAPGSRWDVSMEYELEKDEDETPAAEEEFERLTAAEAEQA</sequence>
<proteinExistence type="inferred from homology"/>
<evidence type="ECO:0000313" key="12">
    <source>
        <dbReference type="Proteomes" id="UP001255856"/>
    </source>
</evidence>
<dbReference type="EMBL" id="JASFZW010000001">
    <property type="protein sequence ID" value="KAK2080949.1"/>
    <property type="molecule type" value="Genomic_DNA"/>
</dbReference>
<name>A0AAD9INV8_PROWI</name>
<keyword evidence="7" id="KW-0408">Iron</keyword>
<evidence type="ECO:0000313" key="11">
    <source>
        <dbReference type="EMBL" id="KAK2080949.1"/>
    </source>
</evidence>
<reference evidence="11" key="1">
    <citation type="submission" date="2021-01" db="EMBL/GenBank/DDBJ databases">
        <authorList>
            <person name="Eckstrom K.M.E."/>
        </authorList>
    </citation>
    <scope>NUCLEOTIDE SEQUENCE</scope>
    <source>
        <strain evidence="11">UVCC 0001</strain>
    </source>
</reference>
<evidence type="ECO:0000256" key="6">
    <source>
        <dbReference type="ARBA" id="ARBA00023002"/>
    </source>
</evidence>
<evidence type="ECO:0000256" key="9">
    <source>
        <dbReference type="SAM" id="MobiDB-lite"/>
    </source>
</evidence>
<feature type="region of interest" description="Disordered" evidence="9">
    <location>
        <begin position="1"/>
        <end position="37"/>
    </location>
</feature>
<keyword evidence="6" id="KW-0560">Oxidoreductase</keyword>
<dbReference type="InterPro" id="IPR006620">
    <property type="entry name" value="Pro_4_hyd_alph"/>
</dbReference>
<dbReference type="PANTHER" id="PTHR12117">
    <property type="entry name" value="HISTONE ACETYLTRANSFERASE COMPLEX"/>
    <property type="match status" value="1"/>
</dbReference>
<evidence type="ECO:0000256" key="1">
    <source>
        <dbReference type="ARBA" id="ARBA00001961"/>
    </source>
</evidence>
<protein>
    <recommendedName>
        <fullName evidence="10">Fe2OG dioxygenase domain-containing protein</fullName>
    </recommendedName>
</protein>
<dbReference type="InterPro" id="IPR043044">
    <property type="entry name" value="TPA1/Ofd1_C"/>
</dbReference>
<evidence type="ECO:0000256" key="7">
    <source>
        <dbReference type="ARBA" id="ARBA00023004"/>
    </source>
</evidence>
<dbReference type="Pfam" id="PF13661">
    <property type="entry name" value="2OG-FeII_Oxy_4"/>
    <property type="match status" value="1"/>
</dbReference>
<evidence type="ECO:0000256" key="4">
    <source>
        <dbReference type="ARBA" id="ARBA00022896"/>
    </source>
</evidence>
<comment type="cofactor">
    <cofactor evidence="1">
        <name>L-ascorbate</name>
        <dbReference type="ChEBI" id="CHEBI:38290"/>
    </cofactor>
</comment>
<dbReference type="SMART" id="SM00702">
    <property type="entry name" value="P4Hc"/>
    <property type="match status" value="1"/>
</dbReference>
<evidence type="ECO:0000259" key="10">
    <source>
        <dbReference type="PROSITE" id="PS51471"/>
    </source>
</evidence>
<feature type="compositionally biased region" description="Polar residues" evidence="9">
    <location>
        <begin position="1"/>
        <end position="14"/>
    </location>
</feature>
<dbReference type="PANTHER" id="PTHR12117:SF0">
    <property type="entry name" value="PROLYL 3-HYDROXYLASE OGFOD1"/>
    <property type="match status" value="1"/>
</dbReference>
<evidence type="ECO:0000256" key="8">
    <source>
        <dbReference type="ARBA" id="ARBA00047444"/>
    </source>
</evidence>
<gene>
    <name evidence="11" type="ORF">QBZ16_000803</name>
</gene>
<feature type="domain" description="Fe2OG dioxygenase" evidence="10">
    <location>
        <begin position="142"/>
        <end position="251"/>
    </location>
</feature>
<keyword evidence="5" id="KW-0223">Dioxygenase</keyword>
<dbReference type="AlphaFoldDB" id="A0AAD9INV8"/>
<feature type="compositionally biased region" description="Acidic residues" evidence="9">
    <location>
        <begin position="561"/>
        <end position="576"/>
    </location>
</feature>
<dbReference type="GO" id="GO:0031418">
    <property type="term" value="F:L-ascorbic acid binding"/>
    <property type="evidence" value="ECO:0007669"/>
    <property type="project" value="UniProtKB-KW"/>
</dbReference>
<feature type="region of interest" description="Disordered" evidence="9">
    <location>
        <begin position="561"/>
        <end position="587"/>
    </location>
</feature>
<organism evidence="11 12">
    <name type="scientific">Prototheca wickerhamii</name>
    <dbReference type="NCBI Taxonomy" id="3111"/>
    <lineage>
        <taxon>Eukaryota</taxon>
        <taxon>Viridiplantae</taxon>
        <taxon>Chlorophyta</taxon>
        <taxon>core chlorophytes</taxon>
        <taxon>Trebouxiophyceae</taxon>
        <taxon>Chlorellales</taxon>
        <taxon>Chlorellaceae</taxon>
        <taxon>Prototheca</taxon>
    </lineage>
</organism>